<dbReference type="RefSeq" id="XP_027614763.1">
    <property type="nucleotide sequence ID" value="XM_027758962.1"/>
</dbReference>
<evidence type="ECO:0000313" key="2">
    <source>
        <dbReference type="Proteomes" id="UP000287166"/>
    </source>
</evidence>
<comment type="caution">
    <text evidence="1">The sequence shown here is derived from an EMBL/GenBank/DDBJ whole genome shotgun (WGS) entry which is preliminary data.</text>
</comment>
<accession>A0A401GNV2</accession>
<reference evidence="1 2" key="1">
    <citation type="journal article" date="2018" name="Sci. Rep.">
        <title>Genome sequence of the cauliflower mushroom Sparassis crispa (Hanabiratake) and its association with beneficial usage.</title>
        <authorList>
            <person name="Kiyama R."/>
            <person name="Furutani Y."/>
            <person name="Kawaguchi K."/>
            <person name="Nakanishi T."/>
        </authorList>
    </citation>
    <scope>NUCLEOTIDE SEQUENCE [LARGE SCALE GENOMIC DNA]</scope>
</reference>
<dbReference type="GeneID" id="38780767"/>
<dbReference type="EMBL" id="BFAD01000005">
    <property type="protein sequence ID" value="GBE83850.1"/>
    <property type="molecule type" value="Genomic_DNA"/>
</dbReference>
<name>A0A401GNV2_9APHY</name>
<dbReference type="Proteomes" id="UP000287166">
    <property type="component" value="Unassembled WGS sequence"/>
</dbReference>
<dbReference type="AlphaFoldDB" id="A0A401GNV2"/>
<dbReference type="InParanoid" id="A0A401GNV2"/>
<sequence>MVHNTVQDKLDFGGFVWPHVRILSVGCEADFTRLSKAFPAVRDLSLTHFVASCFTEDRDNTWANLVDQQAFRIVPLACHARRLSLYKRQFRVYPYTAHCIELCSPIVVSCGMDVELQDCFRMIYYPL</sequence>
<evidence type="ECO:0000313" key="1">
    <source>
        <dbReference type="EMBL" id="GBE83850.1"/>
    </source>
</evidence>
<keyword evidence="2" id="KW-1185">Reference proteome</keyword>
<protein>
    <submittedName>
        <fullName evidence="1">Uncharacterized protein</fullName>
    </submittedName>
</protein>
<organism evidence="1 2">
    <name type="scientific">Sparassis crispa</name>
    <dbReference type="NCBI Taxonomy" id="139825"/>
    <lineage>
        <taxon>Eukaryota</taxon>
        <taxon>Fungi</taxon>
        <taxon>Dikarya</taxon>
        <taxon>Basidiomycota</taxon>
        <taxon>Agaricomycotina</taxon>
        <taxon>Agaricomycetes</taxon>
        <taxon>Polyporales</taxon>
        <taxon>Sparassidaceae</taxon>
        <taxon>Sparassis</taxon>
    </lineage>
</organism>
<gene>
    <name evidence="1" type="ORF">SCP_0509070</name>
</gene>
<proteinExistence type="predicted"/>